<dbReference type="RefSeq" id="WP_035914230.1">
    <property type="nucleotide sequence ID" value="NZ_AVPJ01000004.1"/>
</dbReference>
<dbReference type="Proteomes" id="UP000030002">
    <property type="component" value="Unassembled WGS sequence"/>
</dbReference>
<feature type="chain" id="PRO_5001971132" description="PknH-like extracellular domain-containing protein" evidence="1">
    <location>
        <begin position="29"/>
        <end position="187"/>
    </location>
</feature>
<reference evidence="2 3" key="1">
    <citation type="submission" date="2013-08" db="EMBL/GenBank/DDBJ databases">
        <title>The genome sequence of Knoellia sinensis.</title>
        <authorList>
            <person name="Zhu W."/>
            <person name="Wang G."/>
        </authorList>
    </citation>
    <scope>NUCLEOTIDE SEQUENCE [LARGE SCALE GENOMIC DNA]</scope>
    <source>
        <strain evidence="2 3">KCTC 19936</strain>
    </source>
</reference>
<organism evidence="2 3">
    <name type="scientific">Knoellia sinensis KCTC 19936</name>
    <dbReference type="NCBI Taxonomy" id="1385520"/>
    <lineage>
        <taxon>Bacteria</taxon>
        <taxon>Bacillati</taxon>
        <taxon>Actinomycetota</taxon>
        <taxon>Actinomycetes</taxon>
        <taxon>Micrococcales</taxon>
        <taxon>Intrasporangiaceae</taxon>
        <taxon>Knoellia</taxon>
    </lineage>
</organism>
<feature type="signal peptide" evidence="1">
    <location>
        <begin position="1"/>
        <end position="28"/>
    </location>
</feature>
<evidence type="ECO:0000313" key="3">
    <source>
        <dbReference type="Proteomes" id="UP000030002"/>
    </source>
</evidence>
<evidence type="ECO:0008006" key="4">
    <source>
        <dbReference type="Google" id="ProtNLM"/>
    </source>
</evidence>
<dbReference type="AlphaFoldDB" id="A0A0A0J8C1"/>
<dbReference type="STRING" id="1385520.N802_14850"/>
<evidence type="ECO:0000313" key="2">
    <source>
        <dbReference type="EMBL" id="KGN33408.1"/>
    </source>
</evidence>
<dbReference type="OrthoDB" id="4843756at2"/>
<dbReference type="EMBL" id="AVPJ01000004">
    <property type="protein sequence ID" value="KGN33408.1"/>
    <property type="molecule type" value="Genomic_DNA"/>
</dbReference>
<name>A0A0A0J8C1_9MICO</name>
<keyword evidence="1" id="KW-0732">Signal</keyword>
<keyword evidence="3" id="KW-1185">Reference proteome</keyword>
<gene>
    <name evidence="2" type="ORF">N802_14850</name>
</gene>
<protein>
    <recommendedName>
        <fullName evidence="4">PknH-like extracellular domain-containing protein</fullName>
    </recommendedName>
</protein>
<sequence>MFTRTTRLAAVVGSAVLFGLAGTTGASAAGPGIPDVLPDTMLGASLQAEFDNHPNGPTVTGAQYCDPINNPKAKLAQVRQNWMYWNADDDTSGLSSDVTISKYARAGVAFAQVVTDTGYCTMGESLERTEWDGVDAGTHALYSGADYAAAVIHDGRYIIAVAVSDWDGGLDEVGGATAEALKLAAAL</sequence>
<accession>A0A0A0J8C1</accession>
<proteinExistence type="predicted"/>
<comment type="caution">
    <text evidence="2">The sequence shown here is derived from an EMBL/GenBank/DDBJ whole genome shotgun (WGS) entry which is preliminary data.</text>
</comment>
<evidence type="ECO:0000256" key="1">
    <source>
        <dbReference type="SAM" id="SignalP"/>
    </source>
</evidence>